<evidence type="ECO:0000313" key="1">
    <source>
        <dbReference type="EMBL" id="WGV27514.1"/>
    </source>
</evidence>
<dbReference type="KEGG" id="hbq:QI031_08510"/>
<name>A0AAJ6NVI8_9CYAN</name>
<sequence length="98" mass="11277">MNNHKIELTGIPEPLLKLIDERVRQKGGDRAAYIRDLIERDIALEKQKQPKASMSKVKLPFDLEVWEADMKALAERAKEIPILPPEAFTRKSIYGNHN</sequence>
<organism evidence="1 2">
    <name type="scientific">Halotia branconii CENA392</name>
    <dbReference type="NCBI Taxonomy" id="1539056"/>
    <lineage>
        <taxon>Bacteria</taxon>
        <taxon>Bacillati</taxon>
        <taxon>Cyanobacteriota</taxon>
        <taxon>Cyanophyceae</taxon>
        <taxon>Nostocales</taxon>
        <taxon>Nodulariaceae</taxon>
        <taxon>Halotia</taxon>
    </lineage>
</organism>
<keyword evidence="2" id="KW-1185">Reference proteome</keyword>
<dbReference type="AlphaFoldDB" id="A0AAJ6NVI8"/>
<evidence type="ECO:0000313" key="2">
    <source>
        <dbReference type="Proteomes" id="UP001223520"/>
    </source>
</evidence>
<gene>
    <name evidence="1" type="ORF">QI031_08510</name>
</gene>
<dbReference type="EMBL" id="CP124543">
    <property type="protein sequence ID" value="WGV27514.1"/>
    <property type="molecule type" value="Genomic_DNA"/>
</dbReference>
<dbReference type="RefSeq" id="WP_281484753.1">
    <property type="nucleotide sequence ID" value="NZ_CP124543.1"/>
</dbReference>
<accession>A0AAJ6NVI8</accession>
<dbReference type="Proteomes" id="UP001223520">
    <property type="component" value="Chromosome"/>
</dbReference>
<proteinExistence type="predicted"/>
<reference evidence="1 2" key="1">
    <citation type="journal article" date="2023" name="Limnol Oceanogr Lett">
        <title>Environmental adaptations by the intertidal Antarctic cyanobacterium Halotia branconii CENA392 as revealed using long-read genome sequencing.</title>
        <authorList>
            <person name="Dextro R.B."/>
            <person name="Delbaje E."/>
            <person name="Freitas P.N.N."/>
            <person name="Geraldes V."/>
            <person name="Pinto E."/>
            <person name="Long P.F."/>
            <person name="Fiore M.F."/>
        </authorList>
    </citation>
    <scope>NUCLEOTIDE SEQUENCE [LARGE SCALE GENOMIC DNA]</scope>
    <source>
        <strain evidence="1 2">CENA392</strain>
    </source>
</reference>
<protein>
    <submittedName>
        <fullName evidence="1">Uncharacterized protein</fullName>
    </submittedName>
</protein>